<dbReference type="RefSeq" id="WP_024845569.1">
    <property type="nucleotide sequence ID" value="NZ_CP038203.1"/>
</dbReference>
<reference evidence="4 5" key="1">
    <citation type="submission" date="2020-07" db="EMBL/GenBank/DDBJ databases">
        <title>The complete genome of Paracoccus pantotrophus ACCC 10489.</title>
        <authorList>
            <person name="Si Y."/>
        </authorList>
    </citation>
    <scope>NUCLEOTIDE SEQUENCE [LARGE SCALE GENOMIC DNA]</scope>
    <source>
        <strain evidence="5">ACCC 10489</strain>
    </source>
</reference>
<evidence type="ECO:0000256" key="1">
    <source>
        <dbReference type="ARBA" id="ARBA00004418"/>
    </source>
</evidence>
<dbReference type="CDD" id="cd13679">
    <property type="entry name" value="PBP2_TRAP_YiaO_like"/>
    <property type="match status" value="1"/>
</dbReference>
<evidence type="ECO:0000256" key="2">
    <source>
        <dbReference type="ARBA" id="ARBA00022729"/>
    </source>
</evidence>
<sequence>MIKINRRLFVQGAAAVSAASVLATPQILRAQGSVKLRFGHPHPETDSWQDAGKWMAEQLAERSGGEISLDIFPNGILGNDSTMINSVRGGTLDLMVTGNPFFTGLAPQLNVLDLPYLFHSREHVGAVLDGELGDELRMGLAGSGLKALSTWETGWRHITNSRRPVHTPDDVKGLKIRTTPNPAHIMAFELLGAVPTPMAFTELFTALEMRSIDGQENPTTLILNSNFYEIQKYISLTGHAFTSSPLVMNESKFNGLGADQQTLLVSVAAEAAKLQRQMNTEREGTALAALKENGMEAVEDIDQAAFRAIVEAPIKEDFSAKFGPELIDRITALAS</sequence>
<dbReference type="PROSITE" id="PS51318">
    <property type="entry name" value="TAT"/>
    <property type="match status" value="1"/>
</dbReference>
<organism evidence="4 5">
    <name type="scientific">Paracoccus pantotrophus</name>
    <name type="common">Thiosphaera pantotropha</name>
    <dbReference type="NCBI Taxonomy" id="82367"/>
    <lineage>
        <taxon>Bacteria</taxon>
        <taxon>Pseudomonadati</taxon>
        <taxon>Pseudomonadota</taxon>
        <taxon>Alphaproteobacteria</taxon>
        <taxon>Rhodobacterales</taxon>
        <taxon>Paracoccaceae</taxon>
        <taxon>Paracoccus</taxon>
    </lineage>
</organism>
<dbReference type="GO" id="GO:0055085">
    <property type="term" value="P:transmembrane transport"/>
    <property type="evidence" value="ECO:0007669"/>
    <property type="project" value="InterPro"/>
</dbReference>
<evidence type="ECO:0000313" key="4">
    <source>
        <dbReference type="EMBL" id="QLH16425.1"/>
    </source>
</evidence>
<dbReference type="PANTHER" id="PTHR33376">
    <property type="match status" value="1"/>
</dbReference>
<dbReference type="GO" id="GO:0030288">
    <property type="term" value="C:outer membrane-bounded periplasmic space"/>
    <property type="evidence" value="ECO:0007669"/>
    <property type="project" value="InterPro"/>
</dbReference>
<evidence type="ECO:0000256" key="3">
    <source>
        <dbReference type="ARBA" id="ARBA00022764"/>
    </source>
</evidence>
<protein>
    <submittedName>
        <fullName evidence="4">TRAP transporter substrate-binding protein</fullName>
    </submittedName>
</protein>
<dbReference type="InterPro" id="IPR006311">
    <property type="entry name" value="TAT_signal"/>
</dbReference>
<keyword evidence="3" id="KW-0574">Periplasm</keyword>
<dbReference type="Gene3D" id="3.40.190.170">
    <property type="entry name" value="Bacterial extracellular solute-binding protein, family 7"/>
    <property type="match status" value="1"/>
</dbReference>
<comment type="subcellular location">
    <subcellularLocation>
        <location evidence="1">Periplasm</location>
    </subcellularLocation>
</comment>
<dbReference type="InterPro" id="IPR018389">
    <property type="entry name" value="DctP_fam"/>
</dbReference>
<dbReference type="InterPro" id="IPR038404">
    <property type="entry name" value="TRAP_DctP_sf"/>
</dbReference>
<keyword evidence="2" id="KW-0732">Signal</keyword>
<dbReference type="PIRSF" id="PIRSF006470">
    <property type="entry name" value="DctB"/>
    <property type="match status" value="1"/>
</dbReference>
<dbReference type="EMBL" id="CP058690">
    <property type="protein sequence ID" value="QLH16425.1"/>
    <property type="molecule type" value="Genomic_DNA"/>
</dbReference>
<proteinExistence type="predicted"/>
<dbReference type="NCBIfam" id="TIGR00787">
    <property type="entry name" value="dctP"/>
    <property type="match status" value="1"/>
</dbReference>
<name>A0A7H9C042_PARPN</name>
<dbReference type="PANTHER" id="PTHR33376:SF18">
    <property type="entry name" value="2,3-DIKETO-L-GULONATE-BINDING PERIPLASMIC PROTEIN YIAO"/>
    <property type="match status" value="1"/>
</dbReference>
<dbReference type="NCBIfam" id="NF037995">
    <property type="entry name" value="TRAP_S1"/>
    <property type="match status" value="1"/>
</dbReference>
<dbReference type="GO" id="GO:0030246">
    <property type="term" value="F:carbohydrate binding"/>
    <property type="evidence" value="ECO:0007669"/>
    <property type="project" value="TreeGrafter"/>
</dbReference>
<dbReference type="Proteomes" id="UP000509322">
    <property type="component" value="Chromosome 2"/>
</dbReference>
<dbReference type="InterPro" id="IPR004682">
    <property type="entry name" value="TRAP_DctP"/>
</dbReference>
<evidence type="ECO:0000313" key="5">
    <source>
        <dbReference type="Proteomes" id="UP000509322"/>
    </source>
</evidence>
<gene>
    <name evidence="4" type="ORF">HYQ43_13290</name>
</gene>
<dbReference type="AlphaFoldDB" id="A0A7H9C042"/>
<accession>A0A7H9C042</accession>
<dbReference type="Pfam" id="PF03480">
    <property type="entry name" value="DctP"/>
    <property type="match status" value="1"/>
</dbReference>